<accession>A0A9W6MFJ4</accession>
<sequence>MLPITKIDLLGPPTGKRPGNADPDLRASQSAPILPPCSTPHSTGIAREKKSERLRIGKVAA</sequence>
<gene>
    <name evidence="2" type="ORF">GCM10017600_57350</name>
</gene>
<dbReference type="AlphaFoldDB" id="A0A9W6MFJ4"/>
<dbReference type="Proteomes" id="UP001143474">
    <property type="component" value="Unassembled WGS sequence"/>
</dbReference>
<reference evidence="2" key="2">
    <citation type="submission" date="2023-01" db="EMBL/GenBank/DDBJ databases">
        <authorList>
            <person name="Sun Q."/>
            <person name="Evtushenko L."/>
        </authorList>
    </citation>
    <scope>NUCLEOTIDE SEQUENCE</scope>
    <source>
        <strain evidence="2">VKM Ac-2007</strain>
    </source>
</reference>
<feature type="compositionally biased region" description="Basic and acidic residues" evidence="1">
    <location>
        <begin position="46"/>
        <end position="55"/>
    </location>
</feature>
<dbReference type="EMBL" id="BSEV01000015">
    <property type="protein sequence ID" value="GLK12326.1"/>
    <property type="molecule type" value="Genomic_DNA"/>
</dbReference>
<name>A0A9W6MFJ4_9ACTN</name>
<feature type="region of interest" description="Disordered" evidence="1">
    <location>
        <begin position="1"/>
        <end position="61"/>
    </location>
</feature>
<evidence type="ECO:0000313" key="3">
    <source>
        <dbReference type="Proteomes" id="UP001143474"/>
    </source>
</evidence>
<comment type="caution">
    <text evidence="2">The sequence shown here is derived from an EMBL/GenBank/DDBJ whole genome shotgun (WGS) entry which is preliminary data.</text>
</comment>
<reference evidence="2" key="1">
    <citation type="journal article" date="2014" name="Int. J. Syst. Evol. Microbiol.">
        <title>Complete genome sequence of Corynebacterium casei LMG S-19264T (=DSM 44701T), isolated from a smear-ripened cheese.</title>
        <authorList>
            <consortium name="US DOE Joint Genome Institute (JGI-PGF)"/>
            <person name="Walter F."/>
            <person name="Albersmeier A."/>
            <person name="Kalinowski J."/>
            <person name="Ruckert C."/>
        </authorList>
    </citation>
    <scope>NUCLEOTIDE SEQUENCE</scope>
    <source>
        <strain evidence="2">VKM Ac-2007</strain>
    </source>
</reference>
<evidence type="ECO:0000256" key="1">
    <source>
        <dbReference type="SAM" id="MobiDB-lite"/>
    </source>
</evidence>
<organism evidence="2 3">
    <name type="scientific">Streptosporangium carneum</name>
    <dbReference type="NCBI Taxonomy" id="47481"/>
    <lineage>
        <taxon>Bacteria</taxon>
        <taxon>Bacillati</taxon>
        <taxon>Actinomycetota</taxon>
        <taxon>Actinomycetes</taxon>
        <taxon>Streptosporangiales</taxon>
        <taxon>Streptosporangiaceae</taxon>
        <taxon>Streptosporangium</taxon>
    </lineage>
</organism>
<keyword evidence="3" id="KW-1185">Reference proteome</keyword>
<evidence type="ECO:0000313" key="2">
    <source>
        <dbReference type="EMBL" id="GLK12326.1"/>
    </source>
</evidence>
<proteinExistence type="predicted"/>
<protein>
    <submittedName>
        <fullName evidence="2">Uncharacterized protein</fullName>
    </submittedName>
</protein>